<dbReference type="Pfam" id="PF01844">
    <property type="entry name" value="HNH"/>
    <property type="match status" value="1"/>
</dbReference>
<name>A0A8U0IFE3_9EURY</name>
<dbReference type="EMBL" id="CP096658">
    <property type="protein sequence ID" value="UPV98778.1"/>
    <property type="molecule type" value="Genomic_DNA"/>
</dbReference>
<dbReference type="RefSeq" id="WP_248653285.1">
    <property type="nucleotide sequence ID" value="NZ_CP096658.1"/>
</dbReference>
<sequence>MSQNYPVDWDSRRKRVYRRDDYTCQNCGLEGGPRGNATLHAHHIVPKSKGGEDKLANLQTLCEECHNAVHNDVQAPTSEKRHSGKSSESQQKKISNPFEECPICDSNEISHHPSADETLQCTDCWSTLTKAKSNRLELRVGPRGHHRTVDSFSPEENGLTLLPENWKLLSKEDSLEEIDLEELQTDSDRWAQNHKKVNLLGVVVGILLIIGGVFTGSIKLFLAAITSIIVIQSTGRIYAKKRMIREELPTIDE</sequence>
<proteinExistence type="predicted"/>
<dbReference type="CDD" id="cd00085">
    <property type="entry name" value="HNHc"/>
    <property type="match status" value="1"/>
</dbReference>
<keyword evidence="4" id="KW-0255">Endonuclease</keyword>
<feature type="transmembrane region" description="Helical" evidence="2">
    <location>
        <begin position="197"/>
        <end position="214"/>
    </location>
</feature>
<feature type="transmembrane region" description="Helical" evidence="2">
    <location>
        <begin position="220"/>
        <end position="239"/>
    </location>
</feature>
<dbReference type="GO" id="GO:0008270">
    <property type="term" value="F:zinc ion binding"/>
    <property type="evidence" value="ECO:0007669"/>
    <property type="project" value="InterPro"/>
</dbReference>
<dbReference type="Gene3D" id="1.10.30.50">
    <property type="match status" value="1"/>
</dbReference>
<keyword evidence="4" id="KW-0540">Nuclease</keyword>
<feature type="domain" description="HNH nuclease" evidence="3">
    <location>
        <begin position="12"/>
        <end position="67"/>
    </location>
</feature>
<dbReference type="AlphaFoldDB" id="A0A8U0IFE3"/>
<evidence type="ECO:0000313" key="5">
    <source>
        <dbReference type="Proteomes" id="UP000830434"/>
    </source>
</evidence>
<accession>A0A8U0IFE3</accession>
<dbReference type="InterPro" id="IPR052892">
    <property type="entry name" value="NA-targeting_endonuclease"/>
</dbReference>
<dbReference type="GO" id="GO:0003676">
    <property type="term" value="F:nucleic acid binding"/>
    <property type="evidence" value="ECO:0007669"/>
    <property type="project" value="InterPro"/>
</dbReference>
<feature type="region of interest" description="Disordered" evidence="1">
    <location>
        <begin position="73"/>
        <end position="94"/>
    </location>
</feature>
<dbReference type="InterPro" id="IPR003615">
    <property type="entry name" value="HNH_nuc"/>
</dbReference>
<keyword evidence="2" id="KW-0812">Transmembrane</keyword>
<dbReference type="PANTHER" id="PTHR33877">
    <property type="entry name" value="SLL1193 PROTEIN"/>
    <property type="match status" value="1"/>
</dbReference>
<evidence type="ECO:0000256" key="2">
    <source>
        <dbReference type="SAM" id="Phobius"/>
    </source>
</evidence>
<dbReference type="GeneID" id="72190101"/>
<keyword evidence="4" id="KW-0378">Hydrolase</keyword>
<dbReference type="SMART" id="SM00507">
    <property type="entry name" value="HNHc"/>
    <property type="match status" value="1"/>
</dbReference>
<evidence type="ECO:0000256" key="1">
    <source>
        <dbReference type="SAM" id="MobiDB-lite"/>
    </source>
</evidence>
<dbReference type="PANTHER" id="PTHR33877:SF2">
    <property type="entry name" value="OS07G0170200 PROTEIN"/>
    <property type="match status" value="1"/>
</dbReference>
<evidence type="ECO:0000313" key="4">
    <source>
        <dbReference type="EMBL" id="UPV98778.1"/>
    </source>
</evidence>
<reference evidence="4" key="1">
    <citation type="submission" date="2022-04" db="EMBL/GenBank/DDBJ databases">
        <title>Diverse halophilic archaea isolated from saline environments.</title>
        <authorList>
            <person name="Cui H.-L."/>
        </authorList>
    </citation>
    <scope>NUCLEOTIDE SEQUENCE</scope>
    <source>
        <strain evidence="4">XZYJT40</strain>
    </source>
</reference>
<keyword evidence="5" id="KW-1185">Reference proteome</keyword>
<dbReference type="KEGG" id="haxz:M0R88_09560"/>
<dbReference type="Proteomes" id="UP000830434">
    <property type="component" value="Chromosome"/>
</dbReference>
<evidence type="ECO:0000259" key="3">
    <source>
        <dbReference type="SMART" id="SM00507"/>
    </source>
</evidence>
<dbReference type="InterPro" id="IPR002711">
    <property type="entry name" value="HNH"/>
</dbReference>
<dbReference type="GO" id="GO:0004519">
    <property type="term" value="F:endonuclease activity"/>
    <property type="evidence" value="ECO:0007669"/>
    <property type="project" value="UniProtKB-KW"/>
</dbReference>
<organism evidence="4 5">
    <name type="scientific">Halorussus gelatinilyticus</name>
    <dbReference type="NCBI Taxonomy" id="2937524"/>
    <lineage>
        <taxon>Archaea</taxon>
        <taxon>Methanobacteriati</taxon>
        <taxon>Methanobacteriota</taxon>
        <taxon>Stenosarchaea group</taxon>
        <taxon>Halobacteria</taxon>
        <taxon>Halobacteriales</taxon>
        <taxon>Haladaptataceae</taxon>
        <taxon>Halorussus</taxon>
    </lineage>
</organism>
<gene>
    <name evidence="4" type="ORF">M0R88_09560</name>
</gene>
<keyword evidence="2" id="KW-1133">Transmembrane helix</keyword>
<protein>
    <submittedName>
        <fullName evidence="4">HNH endonuclease</fullName>
    </submittedName>
</protein>
<keyword evidence="2" id="KW-0472">Membrane</keyword>